<feature type="transmembrane region" description="Helical" evidence="5">
    <location>
        <begin position="96"/>
        <end position="119"/>
    </location>
</feature>
<sequence>MQNSTMLLLLAANLLITWTVFQLSSKLYHYCKQFPLAHPLILSGVVLVALLHTFDISIEAYQQNSQVIMMMLAPATVALGVPLYKNLAVLAKYKSAIFFPLLLGAIISPCSALLLLWLFKVDGSLLLSMISKSITSPIAIDITKLVGGIPAIAVIFVIISGIIGAALATPLFSLLAIKHDISKGLSLGIASHAIGTSSAVQISEQCAAFSVLAMCLNGLLTTVVIVLFSMI</sequence>
<evidence type="ECO:0000256" key="5">
    <source>
        <dbReference type="SAM" id="Phobius"/>
    </source>
</evidence>
<dbReference type="PANTHER" id="PTHR30249:SF0">
    <property type="entry name" value="PLASTIDAL GLYCOLATE_GLYCERATE TRANSLOCATOR 1, CHLOROPLASTIC"/>
    <property type="match status" value="1"/>
</dbReference>
<keyword evidence="3 5" id="KW-1133">Transmembrane helix</keyword>
<reference evidence="6 7" key="1">
    <citation type="submission" date="2017-06" db="EMBL/GenBank/DDBJ databases">
        <title>Whole Genome Sequences of Colwellia marinimaniae MTCD1.</title>
        <authorList>
            <person name="Kusumoto H."/>
            <person name="Inoue M."/>
            <person name="Tanikawa K."/>
            <person name="Maeji H."/>
            <person name="Cameron J.H."/>
            <person name="Bartlett D.H."/>
        </authorList>
    </citation>
    <scope>NUCLEOTIDE SEQUENCE [LARGE SCALE GENOMIC DNA]</scope>
    <source>
        <strain evidence="6 7">MTCD1</strain>
    </source>
</reference>
<name>A0ABQ0MXQ3_9GAMM</name>
<evidence type="ECO:0000256" key="1">
    <source>
        <dbReference type="ARBA" id="ARBA00004141"/>
    </source>
</evidence>
<dbReference type="PANTHER" id="PTHR30249">
    <property type="entry name" value="PUTATIVE SEROTONIN TRANSPORTER"/>
    <property type="match status" value="1"/>
</dbReference>
<feature type="transmembrane region" description="Helical" evidence="5">
    <location>
        <begin position="208"/>
        <end position="228"/>
    </location>
</feature>
<evidence type="ECO:0000256" key="4">
    <source>
        <dbReference type="ARBA" id="ARBA00023136"/>
    </source>
</evidence>
<accession>A0ABQ0MXQ3</accession>
<evidence type="ECO:0000256" key="2">
    <source>
        <dbReference type="ARBA" id="ARBA00022692"/>
    </source>
</evidence>
<dbReference type="RefSeq" id="WP_057179739.1">
    <property type="nucleotide sequence ID" value="NZ_BDQM01000026.1"/>
</dbReference>
<dbReference type="EMBL" id="BDQM01000026">
    <property type="protein sequence ID" value="GAW97157.1"/>
    <property type="molecule type" value="Genomic_DNA"/>
</dbReference>
<feature type="transmembrane region" description="Helical" evidence="5">
    <location>
        <begin position="151"/>
        <end position="177"/>
    </location>
</feature>
<keyword evidence="2 5" id="KW-0812">Transmembrane</keyword>
<dbReference type="Proteomes" id="UP000197068">
    <property type="component" value="Unassembled WGS sequence"/>
</dbReference>
<dbReference type="InterPro" id="IPR007300">
    <property type="entry name" value="CidB/LrgB"/>
</dbReference>
<evidence type="ECO:0000313" key="7">
    <source>
        <dbReference type="Proteomes" id="UP000197068"/>
    </source>
</evidence>
<evidence type="ECO:0000313" key="6">
    <source>
        <dbReference type="EMBL" id="GAW97157.1"/>
    </source>
</evidence>
<comment type="subcellular location">
    <subcellularLocation>
        <location evidence="1">Membrane</location>
        <topology evidence="1">Multi-pass membrane protein</topology>
    </subcellularLocation>
</comment>
<dbReference type="Pfam" id="PF04172">
    <property type="entry name" value="LrgB"/>
    <property type="match status" value="1"/>
</dbReference>
<protein>
    <submittedName>
        <fullName evidence="6">Membrane protein</fullName>
    </submittedName>
</protein>
<keyword evidence="4 5" id="KW-0472">Membrane</keyword>
<feature type="transmembrane region" description="Helical" evidence="5">
    <location>
        <begin position="36"/>
        <end position="54"/>
    </location>
</feature>
<feature type="transmembrane region" description="Helical" evidence="5">
    <location>
        <begin position="66"/>
        <end position="84"/>
    </location>
</feature>
<proteinExistence type="predicted"/>
<organism evidence="6 7">
    <name type="scientific">Colwellia marinimaniae</name>
    <dbReference type="NCBI Taxonomy" id="1513592"/>
    <lineage>
        <taxon>Bacteria</taxon>
        <taxon>Pseudomonadati</taxon>
        <taxon>Pseudomonadota</taxon>
        <taxon>Gammaproteobacteria</taxon>
        <taxon>Alteromonadales</taxon>
        <taxon>Colwelliaceae</taxon>
        <taxon>Colwellia</taxon>
    </lineage>
</organism>
<feature type="transmembrane region" description="Helical" evidence="5">
    <location>
        <begin position="6"/>
        <end position="24"/>
    </location>
</feature>
<keyword evidence="7" id="KW-1185">Reference proteome</keyword>
<comment type="caution">
    <text evidence="6">The sequence shown here is derived from an EMBL/GenBank/DDBJ whole genome shotgun (WGS) entry which is preliminary data.</text>
</comment>
<gene>
    <name evidence="6" type="ORF">MTCD1_02783</name>
</gene>
<evidence type="ECO:0000256" key="3">
    <source>
        <dbReference type="ARBA" id="ARBA00022989"/>
    </source>
</evidence>